<dbReference type="Gene3D" id="1.10.246.20">
    <property type="entry name" value="Coactivator CBP, KIX domain"/>
    <property type="match status" value="1"/>
</dbReference>
<name>E9GBP4_DAPPU</name>
<evidence type="ECO:0000313" key="4">
    <source>
        <dbReference type="EMBL" id="EFX82996.1"/>
    </source>
</evidence>
<feature type="region of interest" description="Disordered" evidence="2">
    <location>
        <begin position="119"/>
        <end position="160"/>
    </location>
</feature>
<feature type="domain" description="KIX" evidence="3">
    <location>
        <begin position="1"/>
        <end position="65"/>
    </location>
</feature>
<dbReference type="InParanoid" id="E9GBP4"/>
<accession>E9GBP4</accession>
<dbReference type="EMBL" id="GL732538">
    <property type="protein sequence ID" value="EFX82996.1"/>
    <property type="molecule type" value="Genomic_DNA"/>
</dbReference>
<dbReference type="InterPro" id="IPR003101">
    <property type="entry name" value="KIX_dom"/>
</dbReference>
<evidence type="ECO:0000259" key="3">
    <source>
        <dbReference type="PROSITE" id="PS50952"/>
    </source>
</evidence>
<dbReference type="GO" id="GO:0006355">
    <property type="term" value="P:regulation of DNA-templated transcription"/>
    <property type="evidence" value="ECO:0007669"/>
    <property type="project" value="InterPro"/>
</dbReference>
<dbReference type="PROSITE" id="PS50952">
    <property type="entry name" value="KIX"/>
    <property type="match status" value="1"/>
</dbReference>
<dbReference type="AlphaFoldDB" id="E9GBP4"/>
<dbReference type="STRING" id="6669.E9GBP4"/>
<dbReference type="GO" id="GO:0003712">
    <property type="term" value="F:transcription coregulator activity"/>
    <property type="evidence" value="ECO:0007669"/>
    <property type="project" value="InterPro"/>
</dbReference>
<organism evidence="4 5">
    <name type="scientific">Daphnia pulex</name>
    <name type="common">Water flea</name>
    <dbReference type="NCBI Taxonomy" id="6669"/>
    <lineage>
        <taxon>Eukaryota</taxon>
        <taxon>Metazoa</taxon>
        <taxon>Ecdysozoa</taxon>
        <taxon>Arthropoda</taxon>
        <taxon>Crustacea</taxon>
        <taxon>Branchiopoda</taxon>
        <taxon>Diplostraca</taxon>
        <taxon>Cladocera</taxon>
        <taxon>Anomopoda</taxon>
        <taxon>Daphniidae</taxon>
        <taxon>Daphnia</taxon>
    </lineage>
</organism>
<dbReference type="Proteomes" id="UP000000305">
    <property type="component" value="Unassembled WGS sequence"/>
</dbReference>
<dbReference type="HOGENOM" id="CLU_1422804_0_0_1"/>
<keyword evidence="1" id="KW-0539">Nucleus</keyword>
<feature type="compositionally biased region" description="Polar residues" evidence="2">
    <location>
        <begin position="142"/>
        <end position="159"/>
    </location>
</feature>
<protein>
    <recommendedName>
        <fullName evidence="3">KIX domain-containing protein</fullName>
    </recommendedName>
</protein>
<dbReference type="OrthoDB" id="365379at2759"/>
<keyword evidence="5" id="KW-1185">Reference proteome</keyword>
<evidence type="ECO:0000256" key="2">
    <source>
        <dbReference type="SAM" id="MobiDB-lite"/>
    </source>
</evidence>
<evidence type="ECO:0000256" key="1">
    <source>
        <dbReference type="ARBA" id="ARBA00023242"/>
    </source>
</evidence>
<dbReference type="KEGG" id="dpx:DAPPUDRAFT_302158"/>
<reference evidence="4 5" key="1">
    <citation type="journal article" date="2011" name="Science">
        <title>The ecoresponsive genome of Daphnia pulex.</title>
        <authorList>
            <person name="Colbourne J.K."/>
            <person name="Pfrender M.E."/>
            <person name="Gilbert D."/>
            <person name="Thomas W.K."/>
            <person name="Tucker A."/>
            <person name="Oakley T.H."/>
            <person name="Tokishita S."/>
            <person name="Aerts A."/>
            <person name="Arnold G.J."/>
            <person name="Basu M.K."/>
            <person name="Bauer D.J."/>
            <person name="Caceres C.E."/>
            <person name="Carmel L."/>
            <person name="Casola C."/>
            <person name="Choi J.H."/>
            <person name="Detter J.C."/>
            <person name="Dong Q."/>
            <person name="Dusheyko S."/>
            <person name="Eads B.D."/>
            <person name="Frohlich T."/>
            <person name="Geiler-Samerotte K.A."/>
            <person name="Gerlach D."/>
            <person name="Hatcher P."/>
            <person name="Jogdeo S."/>
            <person name="Krijgsveld J."/>
            <person name="Kriventseva E.V."/>
            <person name="Kultz D."/>
            <person name="Laforsch C."/>
            <person name="Lindquist E."/>
            <person name="Lopez J."/>
            <person name="Manak J.R."/>
            <person name="Muller J."/>
            <person name="Pangilinan J."/>
            <person name="Patwardhan R.P."/>
            <person name="Pitluck S."/>
            <person name="Pritham E.J."/>
            <person name="Rechtsteiner A."/>
            <person name="Rho M."/>
            <person name="Rogozin I.B."/>
            <person name="Sakarya O."/>
            <person name="Salamov A."/>
            <person name="Schaack S."/>
            <person name="Shapiro H."/>
            <person name="Shiga Y."/>
            <person name="Skalitzky C."/>
            <person name="Smith Z."/>
            <person name="Souvorov A."/>
            <person name="Sung W."/>
            <person name="Tang Z."/>
            <person name="Tsuchiya D."/>
            <person name="Tu H."/>
            <person name="Vos H."/>
            <person name="Wang M."/>
            <person name="Wolf Y.I."/>
            <person name="Yamagata H."/>
            <person name="Yamada T."/>
            <person name="Ye Y."/>
            <person name="Shaw J.R."/>
            <person name="Andrews J."/>
            <person name="Crease T.J."/>
            <person name="Tang H."/>
            <person name="Lucas S.M."/>
            <person name="Robertson H.M."/>
            <person name="Bork P."/>
            <person name="Koonin E.V."/>
            <person name="Zdobnov E.M."/>
            <person name="Grigoriev I.V."/>
            <person name="Lynch M."/>
            <person name="Boore J.L."/>
        </authorList>
    </citation>
    <scope>NUCLEOTIDE SEQUENCE [LARGE SCALE GENOMIC DNA]</scope>
</reference>
<dbReference type="InterPro" id="IPR036529">
    <property type="entry name" value="KIX_dom_sf"/>
</dbReference>
<dbReference type="SUPFAM" id="SSF47040">
    <property type="entry name" value="Kix domain of CBP (creb binding protein)"/>
    <property type="match status" value="1"/>
</dbReference>
<sequence>MRNLMVQEMVQAIIPDPSFMNQNEMETVCGYARKFEINLYKMACSKQQYTLLHSTKINEYRTDMDQKQKRAFIQRILSSKFLALDLERPLDLSNPRSSKAVLINVNATGAKEHLQIVDEKEEEDEECNNPILFTGSDGSGRNGSSMVKNTDGIQHTGQASFVEDDSEEVVILKMDPKPLPELIILSDSDDE</sequence>
<gene>
    <name evidence="4" type="ORF">DAPPUDRAFT_302158</name>
</gene>
<evidence type="ECO:0000313" key="5">
    <source>
        <dbReference type="Proteomes" id="UP000000305"/>
    </source>
</evidence>
<proteinExistence type="predicted"/>
<dbReference type="Pfam" id="PF02172">
    <property type="entry name" value="KIX"/>
    <property type="match status" value="1"/>
</dbReference>